<feature type="region of interest" description="Disordered" evidence="1">
    <location>
        <begin position="158"/>
        <end position="190"/>
    </location>
</feature>
<keyword evidence="2" id="KW-0472">Membrane</keyword>
<gene>
    <name evidence="3" type="ORF">g.7485</name>
</gene>
<name>A0A1D2A1P5_AUXPR</name>
<sequence length="246" mass="26038">MRGIPLCMNGPCPGTSNLRTAAHLQGRLHIGTRCRRLQGSRRIMTRANAEALDKGRELYEKNDRMGALRAWEAGMASKGASSGERGVMAYNAACVHAYFGDVEPAQVAMREAVGQGLDLLAALESGDKRLVQLQASPQVQRQLEKFILATLEGQKKKAAATSPPKFGSASGEAGGKSGGKSGGSWSGPKPSGVLERDVSDMLSTDIQGIDKSVLGIIRRVLILVAVLIFFGVGLFYLGLNSSLGPQ</sequence>
<protein>
    <submittedName>
        <fullName evidence="3">Uncharacterized protein</fullName>
    </submittedName>
</protein>
<keyword evidence="2" id="KW-1133">Transmembrane helix</keyword>
<evidence type="ECO:0000256" key="2">
    <source>
        <dbReference type="SAM" id="Phobius"/>
    </source>
</evidence>
<dbReference type="AlphaFoldDB" id="A0A1D2A1P5"/>
<proteinExistence type="predicted"/>
<accession>A0A1D2A1P5</accession>
<organism evidence="3">
    <name type="scientific">Auxenochlorella protothecoides</name>
    <name type="common">Green microalga</name>
    <name type="synonym">Chlorella protothecoides</name>
    <dbReference type="NCBI Taxonomy" id="3075"/>
    <lineage>
        <taxon>Eukaryota</taxon>
        <taxon>Viridiplantae</taxon>
        <taxon>Chlorophyta</taxon>
        <taxon>core chlorophytes</taxon>
        <taxon>Trebouxiophyceae</taxon>
        <taxon>Chlorellales</taxon>
        <taxon>Chlorellaceae</taxon>
        <taxon>Auxenochlorella</taxon>
    </lineage>
</organism>
<dbReference type="EMBL" id="GDKF01005524">
    <property type="protein sequence ID" value="JAT73098.1"/>
    <property type="molecule type" value="Transcribed_RNA"/>
</dbReference>
<feature type="compositionally biased region" description="Gly residues" evidence="1">
    <location>
        <begin position="172"/>
        <end position="185"/>
    </location>
</feature>
<reference evidence="3" key="1">
    <citation type="submission" date="2015-08" db="EMBL/GenBank/DDBJ databases">
        <authorList>
            <person name="Babu N.S."/>
            <person name="Beckwith C.J."/>
            <person name="Beseler K.G."/>
            <person name="Brison A."/>
            <person name="Carone J.V."/>
            <person name="Caskin T.P."/>
            <person name="Diamond M."/>
            <person name="Durham M.E."/>
            <person name="Foxe J.M."/>
            <person name="Go M."/>
            <person name="Henderson B.A."/>
            <person name="Jones I.B."/>
            <person name="McGettigan J.A."/>
            <person name="Micheletti S.J."/>
            <person name="Nasrallah M.E."/>
            <person name="Ortiz D."/>
            <person name="Piller C.R."/>
            <person name="Privatt S.R."/>
            <person name="Schneider S.L."/>
            <person name="Sharp S."/>
            <person name="Smith T.C."/>
            <person name="Stanton J.D."/>
            <person name="Ullery H.E."/>
            <person name="Wilson R.J."/>
            <person name="Serrano M.G."/>
            <person name="Buck G."/>
            <person name="Lee V."/>
            <person name="Wang Y."/>
            <person name="Carvalho R."/>
            <person name="Voegtly L."/>
            <person name="Shi R."/>
            <person name="Duckworth R."/>
            <person name="Johnson A."/>
            <person name="Loviza R."/>
            <person name="Walstead R."/>
            <person name="Shah Z."/>
            <person name="Kiflezghi M."/>
            <person name="Wade K."/>
            <person name="Ball S.L."/>
            <person name="Bradley K.W."/>
            <person name="Asai D.J."/>
            <person name="Bowman C.A."/>
            <person name="Russell D.A."/>
            <person name="Pope W.H."/>
            <person name="Jacobs-Sera D."/>
            <person name="Hendrix R.W."/>
            <person name="Hatfull G.F."/>
        </authorList>
    </citation>
    <scope>NUCLEOTIDE SEQUENCE</scope>
</reference>
<evidence type="ECO:0000256" key="1">
    <source>
        <dbReference type="SAM" id="MobiDB-lite"/>
    </source>
</evidence>
<keyword evidence="2" id="KW-0812">Transmembrane</keyword>
<feature type="transmembrane region" description="Helical" evidence="2">
    <location>
        <begin position="220"/>
        <end position="239"/>
    </location>
</feature>
<evidence type="ECO:0000313" key="3">
    <source>
        <dbReference type="EMBL" id="JAT73098.1"/>
    </source>
</evidence>